<proteinExistence type="predicted"/>
<protein>
    <submittedName>
        <fullName evidence="1">Uncharacterized protein</fullName>
    </submittedName>
</protein>
<gene>
    <name evidence="1" type="ORF">SDENCHOL_10353</name>
</gene>
<accession>A0A7Z7MU37</accession>
<dbReference type="RefSeq" id="WP_154715766.1">
    <property type="nucleotide sequence ID" value="NZ_LT837803.1"/>
</dbReference>
<keyword evidence="2" id="KW-1185">Reference proteome</keyword>
<dbReference type="EMBL" id="LT837803">
    <property type="protein sequence ID" value="SMB21533.1"/>
    <property type="molecule type" value="Genomic_DNA"/>
</dbReference>
<sequence>MAGDLFNGGTIAGRQLVAIDAENLHNLQGRILGNTVQVADRQLDGQARGILRRVA</sequence>
<name>A0A7Z7MU37_9PROT</name>
<dbReference type="Proteomes" id="UP000242886">
    <property type="component" value="Chromosome SDENCHOL"/>
</dbReference>
<reference evidence="1" key="1">
    <citation type="submission" date="2017-03" db="EMBL/GenBank/DDBJ databases">
        <authorList>
            <consortium name="AG Boll"/>
        </authorList>
    </citation>
    <scope>NUCLEOTIDE SEQUENCE [LARGE SCALE GENOMIC DNA]</scope>
    <source>
        <strain evidence="1">Chol</strain>
    </source>
</reference>
<organism evidence="1 2">
    <name type="scientific">Sterolibacterium denitrificans</name>
    <dbReference type="NCBI Taxonomy" id="157592"/>
    <lineage>
        <taxon>Bacteria</taxon>
        <taxon>Pseudomonadati</taxon>
        <taxon>Pseudomonadota</taxon>
        <taxon>Betaproteobacteria</taxon>
        <taxon>Nitrosomonadales</taxon>
        <taxon>Sterolibacteriaceae</taxon>
        <taxon>Sterolibacterium</taxon>
    </lineage>
</organism>
<dbReference type="AlphaFoldDB" id="A0A7Z7MU37"/>
<evidence type="ECO:0000313" key="2">
    <source>
        <dbReference type="Proteomes" id="UP000242886"/>
    </source>
</evidence>
<evidence type="ECO:0000313" key="1">
    <source>
        <dbReference type="EMBL" id="SMB21533.1"/>
    </source>
</evidence>